<dbReference type="CDD" id="cd01185">
    <property type="entry name" value="INTN1_C_like"/>
    <property type="match status" value="1"/>
</dbReference>
<dbReference type="GO" id="GO:0015074">
    <property type="term" value="P:DNA integration"/>
    <property type="evidence" value="ECO:0007669"/>
    <property type="project" value="InterPro"/>
</dbReference>
<dbReference type="InterPro" id="IPR011010">
    <property type="entry name" value="DNA_brk_join_enz"/>
</dbReference>
<evidence type="ECO:0000259" key="4">
    <source>
        <dbReference type="PROSITE" id="PS51898"/>
    </source>
</evidence>
<dbReference type="PROSITE" id="PS51898">
    <property type="entry name" value="TYR_RECOMBINASE"/>
    <property type="match status" value="1"/>
</dbReference>
<dbReference type="InterPro" id="IPR025269">
    <property type="entry name" value="SAM-like_dom"/>
</dbReference>
<dbReference type="InterPro" id="IPR002104">
    <property type="entry name" value="Integrase_catalytic"/>
</dbReference>
<dbReference type="OrthoDB" id="1098628at2"/>
<gene>
    <name evidence="5" type="ORF">DFQ02_11017</name>
</gene>
<feature type="domain" description="Tyr recombinase" evidence="4">
    <location>
        <begin position="222"/>
        <end position="399"/>
    </location>
</feature>
<dbReference type="InterPro" id="IPR050090">
    <property type="entry name" value="Tyrosine_recombinase_XerCD"/>
</dbReference>
<dbReference type="PANTHER" id="PTHR30349:SF64">
    <property type="entry name" value="PROPHAGE INTEGRASE INTD-RELATED"/>
    <property type="match status" value="1"/>
</dbReference>
<dbReference type="Gene3D" id="1.10.150.130">
    <property type="match status" value="1"/>
</dbReference>
<sequence>MRTSTTFSILFWIYAKRAKNNQTGIYARISVNGKKVNISLKQKVDVDKWDAKGQKMKGNCLKANKLNQYLDEIKSDIVQCYRDLKSENRVLTAELVKARYLGEDKKNHTLLDIFEYHNENMTHNLADCTIGKFLTTQKYLLVYVQEKYKRDNMFLQNLDYEFVLGFESFLRKYRSRPSQGTIGNNVAMKHIQRLKKMIRLAYEMDWIQRDPFTKFKLKYEKKEREFLTKQELKKVEELITSIERLTTVRDLFVFSCYTGLSYIDVINLSQGNIVKGDDGNKWIKTKRQKTGVPVKIPLLEQAEKLIINYKEHPRTENTNRLFPHMSNQKLNSYLKEIADLCEISKSLTFHMARHTFATTITLTNNVPVETVSKLLGHTKIATTQIYAQVVENKISNDMNNLKTTLKVQNQHKPRGSNLKINIMQIVR</sequence>
<dbReference type="AlphaFoldDB" id="A0A3D9H5C5"/>
<evidence type="ECO:0000313" key="6">
    <source>
        <dbReference type="Proteomes" id="UP000256629"/>
    </source>
</evidence>
<comment type="similarity">
    <text evidence="1">Belongs to the 'phage' integrase family.</text>
</comment>
<evidence type="ECO:0000256" key="3">
    <source>
        <dbReference type="ARBA" id="ARBA00023172"/>
    </source>
</evidence>
<organism evidence="5 6">
    <name type="scientific">Seonamhaeicola aphaedonensis</name>
    <dbReference type="NCBI Taxonomy" id="1461338"/>
    <lineage>
        <taxon>Bacteria</taxon>
        <taxon>Pseudomonadati</taxon>
        <taxon>Bacteroidota</taxon>
        <taxon>Flavobacteriia</taxon>
        <taxon>Flavobacteriales</taxon>
        <taxon>Flavobacteriaceae</taxon>
    </lineage>
</organism>
<comment type="caution">
    <text evidence="5">The sequence shown here is derived from an EMBL/GenBank/DDBJ whole genome shotgun (WGS) entry which is preliminary data.</text>
</comment>
<dbReference type="Pfam" id="PF17293">
    <property type="entry name" value="Arm-DNA-bind_5"/>
    <property type="match status" value="1"/>
</dbReference>
<evidence type="ECO:0000313" key="5">
    <source>
        <dbReference type="EMBL" id="RED44715.1"/>
    </source>
</evidence>
<reference evidence="5 6" key="1">
    <citation type="submission" date="2018-07" db="EMBL/GenBank/DDBJ databases">
        <title>Genomic Encyclopedia of Type Strains, Phase III (KMG-III): the genomes of soil and plant-associated and newly described type strains.</title>
        <authorList>
            <person name="Whitman W."/>
        </authorList>
    </citation>
    <scope>NUCLEOTIDE SEQUENCE [LARGE SCALE GENOMIC DNA]</scope>
    <source>
        <strain evidence="5 6">CECT 8487</strain>
    </source>
</reference>
<dbReference type="InterPro" id="IPR013762">
    <property type="entry name" value="Integrase-like_cat_sf"/>
</dbReference>
<keyword evidence="3" id="KW-0233">DNA recombination</keyword>
<proteinExistence type="inferred from homology"/>
<keyword evidence="2" id="KW-0238">DNA-binding</keyword>
<evidence type="ECO:0000256" key="2">
    <source>
        <dbReference type="ARBA" id="ARBA00023125"/>
    </source>
</evidence>
<dbReference type="Proteomes" id="UP000256629">
    <property type="component" value="Unassembled WGS sequence"/>
</dbReference>
<dbReference type="InterPro" id="IPR010998">
    <property type="entry name" value="Integrase_recombinase_N"/>
</dbReference>
<dbReference type="Gene3D" id="1.10.443.10">
    <property type="entry name" value="Intergrase catalytic core"/>
    <property type="match status" value="1"/>
</dbReference>
<dbReference type="SUPFAM" id="SSF56349">
    <property type="entry name" value="DNA breaking-rejoining enzymes"/>
    <property type="match status" value="1"/>
</dbReference>
<evidence type="ECO:0000256" key="1">
    <source>
        <dbReference type="ARBA" id="ARBA00008857"/>
    </source>
</evidence>
<dbReference type="PANTHER" id="PTHR30349">
    <property type="entry name" value="PHAGE INTEGRASE-RELATED"/>
    <property type="match status" value="1"/>
</dbReference>
<dbReference type="EMBL" id="QRDX01000010">
    <property type="protein sequence ID" value="RED44715.1"/>
    <property type="molecule type" value="Genomic_DNA"/>
</dbReference>
<protein>
    <submittedName>
        <fullName evidence="5">Site-specific recombinase XerD</fullName>
    </submittedName>
</protein>
<name>A0A3D9H5C5_9FLAO</name>
<dbReference type="Pfam" id="PF13102">
    <property type="entry name" value="Phage_int_SAM_5"/>
    <property type="match status" value="1"/>
</dbReference>
<dbReference type="Pfam" id="PF00589">
    <property type="entry name" value="Phage_integrase"/>
    <property type="match status" value="1"/>
</dbReference>
<keyword evidence="6" id="KW-1185">Reference proteome</keyword>
<dbReference type="GO" id="GO:0006310">
    <property type="term" value="P:DNA recombination"/>
    <property type="evidence" value="ECO:0007669"/>
    <property type="project" value="UniProtKB-KW"/>
</dbReference>
<dbReference type="InterPro" id="IPR035386">
    <property type="entry name" value="Arm-DNA-bind_5"/>
</dbReference>
<accession>A0A3D9H5C5</accession>
<dbReference type="GO" id="GO:0003677">
    <property type="term" value="F:DNA binding"/>
    <property type="evidence" value="ECO:0007669"/>
    <property type="project" value="UniProtKB-KW"/>
</dbReference>